<reference evidence="2 3" key="1">
    <citation type="submission" date="2020-08" db="EMBL/GenBank/DDBJ databases">
        <authorList>
            <person name="Liu C."/>
            <person name="Sun Q."/>
        </authorList>
    </citation>
    <scope>NUCLEOTIDE SEQUENCE [LARGE SCALE GENOMIC DNA]</scope>
    <source>
        <strain evidence="2 3">NSJ-4</strain>
    </source>
</reference>
<dbReference type="Pfam" id="PF05685">
    <property type="entry name" value="Uma2"/>
    <property type="match status" value="1"/>
</dbReference>
<name>A0A7G9FLT3_9FIRM</name>
<protein>
    <submittedName>
        <fullName evidence="2">Uma2 family endonuclease</fullName>
    </submittedName>
</protein>
<dbReference type="InterPro" id="IPR001387">
    <property type="entry name" value="Cro/C1-type_HTH"/>
</dbReference>
<dbReference type="Gene3D" id="1.10.260.40">
    <property type="entry name" value="lambda repressor-like DNA-binding domains"/>
    <property type="match status" value="1"/>
</dbReference>
<dbReference type="PROSITE" id="PS50943">
    <property type="entry name" value="HTH_CROC1"/>
    <property type="match status" value="1"/>
</dbReference>
<dbReference type="InterPro" id="IPR011335">
    <property type="entry name" value="Restrct_endonuc-II-like"/>
</dbReference>
<evidence type="ECO:0000313" key="2">
    <source>
        <dbReference type="EMBL" id="QNL99514.1"/>
    </source>
</evidence>
<evidence type="ECO:0000313" key="3">
    <source>
        <dbReference type="Proteomes" id="UP000515819"/>
    </source>
</evidence>
<dbReference type="SUPFAM" id="SSF52980">
    <property type="entry name" value="Restriction endonuclease-like"/>
    <property type="match status" value="1"/>
</dbReference>
<dbReference type="CDD" id="cd06260">
    <property type="entry name" value="DUF820-like"/>
    <property type="match status" value="1"/>
</dbReference>
<dbReference type="PANTHER" id="PTHR34107">
    <property type="entry name" value="SLL0198 PROTEIN-RELATED"/>
    <property type="match status" value="1"/>
</dbReference>
<keyword evidence="2" id="KW-0540">Nuclease</keyword>
<organism evidence="2 3">
    <name type="scientific">Wujia chipingensis</name>
    <dbReference type="NCBI Taxonomy" id="2763670"/>
    <lineage>
        <taxon>Bacteria</taxon>
        <taxon>Bacillati</taxon>
        <taxon>Bacillota</taxon>
        <taxon>Clostridia</taxon>
        <taxon>Lachnospirales</taxon>
        <taxon>Lachnospiraceae</taxon>
        <taxon>Wujia</taxon>
    </lineage>
</organism>
<dbReference type="Pfam" id="PF01381">
    <property type="entry name" value="HTH_3"/>
    <property type="match status" value="1"/>
</dbReference>
<dbReference type="AlphaFoldDB" id="A0A7G9FLT3"/>
<dbReference type="GO" id="GO:0004519">
    <property type="term" value="F:endonuclease activity"/>
    <property type="evidence" value="ECO:0007669"/>
    <property type="project" value="UniProtKB-KW"/>
</dbReference>
<dbReference type="Proteomes" id="UP000515819">
    <property type="component" value="Chromosome"/>
</dbReference>
<dbReference type="InterPro" id="IPR010982">
    <property type="entry name" value="Lambda_DNA-bd_dom_sf"/>
</dbReference>
<feature type="domain" description="HTH cro/C1-type" evidence="1">
    <location>
        <begin position="6"/>
        <end position="62"/>
    </location>
</feature>
<keyword evidence="3" id="KW-1185">Reference proteome</keyword>
<dbReference type="InterPro" id="IPR008538">
    <property type="entry name" value="Uma2"/>
</dbReference>
<dbReference type="PANTHER" id="PTHR34107:SF4">
    <property type="entry name" value="SLL1222 PROTEIN"/>
    <property type="match status" value="1"/>
</dbReference>
<keyword evidence="2" id="KW-0378">Hydrolase</keyword>
<accession>A0A7G9FLT3</accession>
<dbReference type="KEGG" id="wcp:H9Q76_12500"/>
<dbReference type="InterPro" id="IPR012296">
    <property type="entry name" value="Nuclease_put_TT1808"/>
</dbReference>
<dbReference type="RefSeq" id="WP_021985936.1">
    <property type="nucleotide sequence ID" value="NZ_CP060632.1"/>
</dbReference>
<dbReference type="SMART" id="SM00530">
    <property type="entry name" value="HTH_XRE"/>
    <property type="match status" value="1"/>
</dbReference>
<dbReference type="Gene3D" id="3.90.1570.10">
    <property type="entry name" value="tt1808, chain A"/>
    <property type="match status" value="1"/>
</dbReference>
<proteinExistence type="predicted"/>
<sequence>MTIEEMKEKKREHGYTYNMMSQMSGVPLGTVQKIFTGETKSPRYDTLEALARIFENGDRDYLYADMVEDSGTAYAAKVQGQYTLDDYYALPEDRRVELIDGCIYDMAAPSTIHQLIAGEVHRQISNFILEHDGPCMPFISPVDVQLDCDDKTMLQPDVVILCDIDRMKVRCIYGAPDFVLEVISKSTRLRDYGKKLSKYMDAGVKEYWIVDPYQKRIMVYEFNKEIFPVIYGIDADIPVSLYDGRLTINLAALIKKIEKLL</sequence>
<keyword evidence="2" id="KW-0255">Endonuclease</keyword>
<gene>
    <name evidence="2" type="ORF">H9Q76_12500</name>
</gene>
<evidence type="ECO:0000259" key="1">
    <source>
        <dbReference type="PROSITE" id="PS50943"/>
    </source>
</evidence>
<dbReference type="SUPFAM" id="SSF47413">
    <property type="entry name" value="lambda repressor-like DNA-binding domains"/>
    <property type="match status" value="1"/>
</dbReference>
<dbReference type="EMBL" id="CP060632">
    <property type="protein sequence ID" value="QNL99514.1"/>
    <property type="molecule type" value="Genomic_DNA"/>
</dbReference>
<dbReference type="GO" id="GO:0003677">
    <property type="term" value="F:DNA binding"/>
    <property type="evidence" value="ECO:0007669"/>
    <property type="project" value="InterPro"/>
</dbReference>